<protein>
    <recommendedName>
        <fullName evidence="2">F-box domain-containing protein</fullName>
    </recommendedName>
</protein>
<evidence type="ECO:0000259" key="2">
    <source>
        <dbReference type="PROSITE" id="PS50181"/>
    </source>
</evidence>
<comment type="caution">
    <text evidence="3">The sequence shown here is derived from an EMBL/GenBank/DDBJ whole genome shotgun (WGS) entry which is preliminary data.</text>
</comment>
<reference evidence="3 4" key="1">
    <citation type="submission" date="2018-10" db="EMBL/GenBank/DDBJ databases">
        <title>Fifty Aureobasidium pullulans genomes reveal a recombining polyextremotolerant generalist.</title>
        <authorList>
            <person name="Gostincar C."/>
            <person name="Turk M."/>
            <person name="Zajc J."/>
            <person name="Gunde-Cimerman N."/>
        </authorList>
    </citation>
    <scope>NUCLEOTIDE SEQUENCE [LARGE SCALE GENOMIC DNA]</scope>
    <source>
        <strain evidence="3 4">EXF-11318</strain>
    </source>
</reference>
<evidence type="ECO:0000313" key="4">
    <source>
        <dbReference type="Proteomes" id="UP000308014"/>
    </source>
</evidence>
<dbReference type="SUPFAM" id="SSF81383">
    <property type="entry name" value="F-box domain"/>
    <property type="match status" value="1"/>
</dbReference>
<feature type="region of interest" description="Disordered" evidence="1">
    <location>
        <begin position="392"/>
        <end position="429"/>
    </location>
</feature>
<dbReference type="PROSITE" id="PS50181">
    <property type="entry name" value="FBOX"/>
    <property type="match status" value="1"/>
</dbReference>
<accession>A0A4S8VFK1</accession>
<evidence type="ECO:0000313" key="3">
    <source>
        <dbReference type="EMBL" id="THW10362.1"/>
    </source>
</evidence>
<feature type="domain" description="F-box" evidence="2">
    <location>
        <begin position="1"/>
        <end position="50"/>
    </location>
</feature>
<organism evidence="3 4">
    <name type="scientific">Aureobasidium pullulans</name>
    <name type="common">Black yeast</name>
    <name type="synonym">Pullularia pullulans</name>
    <dbReference type="NCBI Taxonomy" id="5580"/>
    <lineage>
        <taxon>Eukaryota</taxon>
        <taxon>Fungi</taxon>
        <taxon>Dikarya</taxon>
        <taxon>Ascomycota</taxon>
        <taxon>Pezizomycotina</taxon>
        <taxon>Dothideomycetes</taxon>
        <taxon>Dothideomycetidae</taxon>
        <taxon>Dothideales</taxon>
        <taxon>Saccotheciaceae</taxon>
        <taxon>Aureobasidium</taxon>
    </lineage>
</organism>
<sequence>MATISDLPPEIMLMVTAYLQGEDVLNLQLTDRRMNSLTTAALYRIFFSERHFELSSRGFEHLYALSVHPHPRHVKTVIIRFKIKSKPTAKYLTLLDRAFRNFGKYGKLSCIGVRRDQSVAHQQHFVISKRSHAIMREFLVARMIPAASKARLPLESIIYDFVVPRDQNGSDRPLTCQLKQAITPSSHREEIEAAESLWELPTVVPKHLDIVVRFVSPEQPLSECPTAKLSQQHETLALLNTSVYHHDILARWLHNRRIKSLSFRNCDLDALHFLYTLVSNPLRSLTVVNTHQYRDHKPGNPDAWNRQMESCTRGAWIRIFSLARRLRDLQHLRLGQLWIGAKEQYVEHTYEAQGHEMVGKMLGQLFSRRQPSLDFLVQDKTVVNPQEECQKKQVEIQKEREKEVVSEKEPSREEPGLGEKQLNSTKNKQ</sequence>
<dbReference type="InterPro" id="IPR036047">
    <property type="entry name" value="F-box-like_dom_sf"/>
</dbReference>
<gene>
    <name evidence="3" type="ORF">D6D24_08011</name>
</gene>
<feature type="compositionally biased region" description="Basic and acidic residues" evidence="1">
    <location>
        <begin position="392"/>
        <end position="417"/>
    </location>
</feature>
<dbReference type="AlphaFoldDB" id="A0A4S8VFK1"/>
<proteinExistence type="predicted"/>
<name>A0A4S8VFK1_AURPU</name>
<dbReference type="InterPro" id="IPR001810">
    <property type="entry name" value="F-box_dom"/>
</dbReference>
<dbReference type="EMBL" id="QZAJ01000427">
    <property type="protein sequence ID" value="THW10362.1"/>
    <property type="molecule type" value="Genomic_DNA"/>
</dbReference>
<evidence type="ECO:0000256" key="1">
    <source>
        <dbReference type="SAM" id="MobiDB-lite"/>
    </source>
</evidence>
<dbReference type="Proteomes" id="UP000308014">
    <property type="component" value="Unassembled WGS sequence"/>
</dbReference>